<dbReference type="SUPFAM" id="SSF55874">
    <property type="entry name" value="ATPase domain of HSP90 chaperone/DNA topoisomerase II/histidine kinase"/>
    <property type="match status" value="1"/>
</dbReference>
<keyword evidence="1" id="KW-0880">Kelch repeat</keyword>
<dbReference type="SUPFAM" id="SSF117281">
    <property type="entry name" value="Kelch motif"/>
    <property type="match status" value="1"/>
</dbReference>
<sequence length="1230" mass="139570">MMDQRETAEPAGAAHGATRGANRPTLFNLLEVLASDAYTTPQQRHSIRGIVTEFLNNKFEHSKVYSYIGAIVGHDVLHSVIKQLESDPDRVPLPDQNGLMRIESAFNLSRSYKSTTHTETSTAVSSSAPAASPSGIQSSSFSNSHFSGGSKEDILRTIRRNLGNRKSTTNSTAEKDSLSAVRTASAGVLLQKACWMPIRRSLSAGALYGHSLICIGSRAYLLGGSNGHPHGVNFAKAHVVSLVNFSSKPMTFTGDVPVPREGNSANVAVIQQSHSVIMFGGFNGERFFNDVHVLDLEKRKWFNRRHAAGRVPLPRDEHCALVFPARCESGQKPKSGAEFLFVFGGKTGLRSQLECLNDMWAYHIESATWAQVEYPAESKQPAPRFGVCALWAEDDTLCIFGGETHGPEGYVDRSERTLLDDLWMFKFSSPTAGAWHQEIYEGSIGPRSHYSSIFIAQRCKELHTGVPRTIERLMLLTGGLTYAPGSKKTVVASDKLYFYFFSQRRWYILKPNYPRNFLGEPFEPRQLHVACFFEKRNILFPNSKPSVPCIFFHGGFHRKQVLSDAWVLSLTGEDLFLRNSVISPTDSSQLKSLNIKERIFPPWYYRESHSPDMLWALCSMQRWAFGAVAHLVSNSLKEVTSSTKIAIKWEASPHGDRALLSIQDDGNGLDYAAMNKLLKLFGQSKTGERGPAYEYGIGFKMAYARTSSSCAVMSRTTDSIGIGMLSLELMSQCESREMSVPLCMWRLPSKELINKEGSRMVDQRHHQRLLMSYSPFNSATLLAEQINLLGTSPGTRMLFWQLRDDMDCLWFSPKDYTIMLKNHLYDELVNPEEELNLDSPSVKLSWLDVFPLWRTSNYSMDYCLPVYLYWLHLRSSCAISVQDVDLVPYDMRDKIEHNVMVDPEDPDDLRIDYEAMAEEIRQQAMTQQFPSQQQQMQQLQQIRRQHLLQQQMQQQMQQQQQQQPQQQVSSEQARKEVYNCQSTGCSYCSVAPVDRGLGEDRSLWSFLRRRLYCKVQLPYLFTPSDHQYGCHALIGFLNRPAFCTAEDDEEVTCDDAGERVCETGVLLYFRGRLINRLEGHFPAPPSEIDSAREPPKPTLLKGELYRFALTAVVNVPDWLIPSASKQEFVHENNKAFFDFKVKLMALLSEYSQVCHNRRARKDWETQRQHQLAAYDQRQEQFRVQRTSSETNEETLPTWRGEAERDVTPEESAEGLAAIDVDTARQFEQLQ</sequence>
<organism evidence="4 5">
    <name type="scientific">Babesia caballi</name>
    <dbReference type="NCBI Taxonomy" id="5871"/>
    <lineage>
        <taxon>Eukaryota</taxon>
        <taxon>Sar</taxon>
        <taxon>Alveolata</taxon>
        <taxon>Apicomplexa</taxon>
        <taxon>Aconoidasida</taxon>
        <taxon>Piroplasmida</taxon>
        <taxon>Babesiidae</taxon>
        <taxon>Babesia</taxon>
    </lineage>
</organism>
<dbReference type="GeneID" id="94195038"/>
<dbReference type="PANTHER" id="PTHR46093">
    <property type="entry name" value="ACYL-COA-BINDING DOMAIN-CONTAINING PROTEIN 5"/>
    <property type="match status" value="1"/>
</dbReference>
<dbReference type="Gene3D" id="3.30.565.10">
    <property type="entry name" value="Histidine kinase-like ATPase, C-terminal domain"/>
    <property type="match status" value="1"/>
</dbReference>
<accession>A0AAV4LUT5</accession>
<keyword evidence="5" id="KW-1185">Reference proteome</keyword>
<dbReference type="InterPro" id="IPR015915">
    <property type="entry name" value="Kelch-typ_b-propeller"/>
</dbReference>
<dbReference type="EMBL" id="BPLF01000002">
    <property type="protein sequence ID" value="GIX63557.1"/>
    <property type="molecule type" value="Genomic_DNA"/>
</dbReference>
<dbReference type="Gene3D" id="2.120.10.80">
    <property type="entry name" value="Kelch-type beta propeller"/>
    <property type="match status" value="1"/>
</dbReference>
<dbReference type="AlphaFoldDB" id="A0AAV4LUT5"/>
<dbReference type="PANTHER" id="PTHR46093:SF18">
    <property type="entry name" value="FIBRONECTIN TYPE-III DOMAIN-CONTAINING PROTEIN"/>
    <property type="match status" value="1"/>
</dbReference>
<dbReference type="Pfam" id="PF13589">
    <property type="entry name" value="HATPase_c_3"/>
    <property type="match status" value="1"/>
</dbReference>
<evidence type="ECO:0000256" key="2">
    <source>
        <dbReference type="ARBA" id="ARBA00022737"/>
    </source>
</evidence>
<comment type="caution">
    <text evidence="4">The sequence shown here is derived from an EMBL/GenBank/DDBJ whole genome shotgun (WGS) entry which is preliminary data.</text>
</comment>
<dbReference type="Pfam" id="PF24681">
    <property type="entry name" value="Kelch_KLHDC2_KLHL20_DRC7"/>
    <property type="match status" value="1"/>
</dbReference>
<protein>
    <submittedName>
        <fullName evidence="4">Rho GTPase-activating protein gacHH</fullName>
    </submittedName>
</protein>
<evidence type="ECO:0000256" key="3">
    <source>
        <dbReference type="SAM" id="MobiDB-lite"/>
    </source>
</evidence>
<evidence type="ECO:0000313" key="5">
    <source>
        <dbReference type="Proteomes" id="UP001497744"/>
    </source>
</evidence>
<evidence type="ECO:0000256" key="1">
    <source>
        <dbReference type="ARBA" id="ARBA00022441"/>
    </source>
</evidence>
<keyword evidence="2" id="KW-0677">Repeat</keyword>
<name>A0AAV4LUT5_BABCB</name>
<dbReference type="Proteomes" id="UP001497744">
    <property type="component" value="Unassembled WGS sequence"/>
</dbReference>
<feature type="region of interest" description="Disordered" evidence="3">
    <location>
        <begin position="1"/>
        <end position="20"/>
    </location>
</feature>
<evidence type="ECO:0000313" key="4">
    <source>
        <dbReference type="EMBL" id="GIX63557.1"/>
    </source>
</evidence>
<gene>
    <name evidence="4" type="ORF">BcabD6B2_29920</name>
</gene>
<dbReference type="InterPro" id="IPR036890">
    <property type="entry name" value="HATPase_C_sf"/>
</dbReference>
<dbReference type="RefSeq" id="XP_067715626.1">
    <property type="nucleotide sequence ID" value="XM_067859525.1"/>
</dbReference>
<feature type="compositionally biased region" description="Low complexity" evidence="3">
    <location>
        <begin position="117"/>
        <end position="144"/>
    </location>
</feature>
<proteinExistence type="predicted"/>
<feature type="region of interest" description="Disordered" evidence="3">
    <location>
        <begin position="1179"/>
        <end position="1218"/>
    </location>
</feature>
<reference evidence="4 5" key="1">
    <citation type="submission" date="2021-06" db="EMBL/GenBank/DDBJ databases">
        <title>Genome sequence of Babesia caballi.</title>
        <authorList>
            <person name="Yamagishi J."/>
            <person name="Kidaka T."/>
            <person name="Ochi A."/>
        </authorList>
    </citation>
    <scope>NUCLEOTIDE SEQUENCE [LARGE SCALE GENOMIC DNA]</scope>
    <source>
        <strain evidence="4">USDA-D6B2</strain>
    </source>
</reference>
<feature type="region of interest" description="Disordered" evidence="3">
    <location>
        <begin position="117"/>
        <end position="149"/>
    </location>
</feature>